<dbReference type="Pfam" id="PF07992">
    <property type="entry name" value="Pyr_redox_2"/>
    <property type="match status" value="1"/>
</dbReference>
<geneLocation type="plasmid" evidence="7 8">
    <name>pSymB</name>
</geneLocation>
<evidence type="ECO:0000313" key="8">
    <source>
        <dbReference type="Proteomes" id="UP000001976"/>
    </source>
</evidence>
<keyword evidence="2" id="KW-0285">Flavoprotein</keyword>
<evidence type="ECO:0000256" key="3">
    <source>
        <dbReference type="ARBA" id="ARBA00022827"/>
    </source>
</evidence>
<feature type="domain" description="Reductase C-terminal" evidence="6">
    <location>
        <begin position="319"/>
        <end position="407"/>
    </location>
</feature>
<accession>Q92VY7</accession>
<proteinExistence type="predicted"/>
<dbReference type="Gene3D" id="3.50.50.60">
    <property type="entry name" value="FAD/NAD(P)-binding domain"/>
    <property type="match status" value="2"/>
</dbReference>
<protein>
    <submittedName>
        <fullName evidence="7">MocF</fullName>
        <ecNumber evidence="7">1.18.1.3</ecNumber>
    </submittedName>
</protein>
<evidence type="ECO:0000313" key="7">
    <source>
        <dbReference type="EMBL" id="CAC48960.1"/>
    </source>
</evidence>
<feature type="domain" description="FAD/NAD(P)-binding" evidence="5">
    <location>
        <begin position="3"/>
        <end position="267"/>
    </location>
</feature>
<dbReference type="Gene3D" id="3.30.390.30">
    <property type="match status" value="1"/>
</dbReference>
<reference evidence="8" key="2">
    <citation type="journal article" date="2001" name="Science">
        <title>The composite genome of the legume symbiont Sinorhizobium meliloti.</title>
        <authorList>
            <person name="Galibert F."/>
            <person name="Finan T.M."/>
            <person name="Long S.R."/>
            <person name="Puehler A."/>
            <person name="Abola P."/>
            <person name="Ampe F."/>
            <person name="Barloy-Hubler F."/>
            <person name="Barnett M.J."/>
            <person name="Becker A."/>
            <person name="Boistard P."/>
            <person name="Bothe G."/>
            <person name="Boutry M."/>
            <person name="Bowser L."/>
            <person name="Buhrmester J."/>
            <person name="Cadieu E."/>
            <person name="Capela D."/>
            <person name="Chain P."/>
            <person name="Cowie A."/>
            <person name="Davis R.W."/>
            <person name="Dreano S."/>
            <person name="Federspiel N.A."/>
            <person name="Fisher R.F."/>
            <person name="Gloux S."/>
            <person name="Godrie T."/>
            <person name="Goffeau A."/>
            <person name="Golding B."/>
            <person name="Gouzy J."/>
            <person name="Gurjal M."/>
            <person name="Hernandez-Lucas I."/>
            <person name="Hong A."/>
            <person name="Huizar L."/>
            <person name="Hyman R.W."/>
            <person name="Jones T."/>
            <person name="Kahn D."/>
            <person name="Kahn M.L."/>
            <person name="Kalman S."/>
            <person name="Keating D.H."/>
            <person name="Kiss E."/>
            <person name="Komp C."/>
            <person name="Lelaure V."/>
            <person name="Masuy D."/>
            <person name="Palm C."/>
            <person name="Peck M.C."/>
            <person name="Pohl T.M."/>
            <person name="Portetelle D."/>
            <person name="Purnelle B."/>
            <person name="Ramsperger U."/>
            <person name="Surzycki R."/>
            <person name="Thebault P."/>
            <person name="Vandenbol M."/>
            <person name="Vorhoelter F.J."/>
            <person name="Weidner S."/>
            <person name="Wells D.H."/>
            <person name="Wong K."/>
            <person name="Yeh K.-C."/>
            <person name="Batut J."/>
        </authorList>
    </citation>
    <scope>NUCLEOTIDE SEQUENCE [LARGE SCALE GENOMIC DNA]</scope>
    <source>
        <strain evidence="8">1021</strain>
        <plasmid evidence="8">Plasmid pSymB</plasmid>
    </source>
</reference>
<keyword evidence="4 7" id="KW-0560">Oxidoreductase</keyword>
<dbReference type="EnsemblBacteria" id="CAC48960">
    <property type="protein sequence ID" value="CAC48960"/>
    <property type="gene ID" value="SM_b20820"/>
</dbReference>
<dbReference type="SUPFAM" id="SSF55424">
    <property type="entry name" value="FAD/NAD-linked reductases, dimerisation (C-terminal) domain"/>
    <property type="match status" value="1"/>
</dbReference>
<dbReference type="Proteomes" id="UP000001976">
    <property type="component" value="Plasmid pSymB"/>
</dbReference>
<dbReference type="GO" id="GO:0016651">
    <property type="term" value="F:oxidoreductase activity, acting on NAD(P)H"/>
    <property type="evidence" value="ECO:0007669"/>
    <property type="project" value="TreeGrafter"/>
</dbReference>
<dbReference type="PIR" id="H95911">
    <property type="entry name" value="H95911"/>
</dbReference>
<evidence type="ECO:0000259" key="5">
    <source>
        <dbReference type="Pfam" id="PF07992"/>
    </source>
</evidence>
<dbReference type="PANTHER" id="PTHR43557:SF2">
    <property type="entry name" value="RIESKE DOMAIN-CONTAINING PROTEIN-RELATED"/>
    <property type="match status" value="1"/>
</dbReference>
<dbReference type="AlphaFoldDB" id="Q92VY7"/>
<dbReference type="Pfam" id="PF14759">
    <property type="entry name" value="Reductase_C"/>
    <property type="match status" value="1"/>
</dbReference>
<dbReference type="EMBL" id="AL591985">
    <property type="protein sequence ID" value="CAC48960.1"/>
    <property type="molecule type" value="Genomic_DNA"/>
</dbReference>
<dbReference type="InterPro" id="IPR016156">
    <property type="entry name" value="FAD/NAD-linked_Rdtase_dimer_sf"/>
</dbReference>
<dbReference type="InterPro" id="IPR023753">
    <property type="entry name" value="FAD/NAD-binding_dom"/>
</dbReference>
<keyword evidence="7" id="KW-0614">Plasmid</keyword>
<keyword evidence="8" id="KW-1185">Reference proteome</keyword>
<evidence type="ECO:0000256" key="4">
    <source>
        <dbReference type="ARBA" id="ARBA00023002"/>
    </source>
</evidence>
<dbReference type="InterPro" id="IPR028202">
    <property type="entry name" value="Reductase_C"/>
</dbReference>
<sequence length="409" mass="42836">MTHIVIIGAGECGARAAFALREKGFGGEITLTGAEPHLPYERPPLSKDGLAQASLPKFIAGAARYEEARITVLTGVTAESIDRVHKAVTLSDGVSLDYDRLLLATGARPRAFPRVPENAGRIRTLRTHADALAIRGALTPGARLAVIGGGFIGLELAATARKLGAEVVLVEGLPRVLSRGVPEEIAVLVAERHRREGVEIICGAQIAAIDGAGDGARLLLADGVDIEADLIVVGIGAVPNTELAEAAGLAIENGIAVDERLCTSDPRHLCRPATAAPSLCPHYGGRRVRLEAWRNAQDQGALAAANLMGAGETMVSVPWFWSDQYEFTLQIAGLADGAETTVRRDMEEGAFILFHLDGEGRLIAASGIGPGNAVARDIRLAEMLIAAGAKPEPLALASPETRLKKLLAA</sequence>
<evidence type="ECO:0000256" key="2">
    <source>
        <dbReference type="ARBA" id="ARBA00022630"/>
    </source>
</evidence>
<dbReference type="InterPro" id="IPR050446">
    <property type="entry name" value="FAD-oxidoreductase/Apoptosis"/>
</dbReference>
<name>Q92VY7_RHIME</name>
<dbReference type="HOGENOM" id="CLU_003291_4_0_5"/>
<keyword evidence="3" id="KW-0274">FAD</keyword>
<dbReference type="InterPro" id="IPR036188">
    <property type="entry name" value="FAD/NAD-bd_sf"/>
</dbReference>
<dbReference type="PANTHER" id="PTHR43557">
    <property type="entry name" value="APOPTOSIS-INDUCING FACTOR 1"/>
    <property type="match status" value="1"/>
</dbReference>
<evidence type="ECO:0000256" key="1">
    <source>
        <dbReference type="ARBA" id="ARBA00001974"/>
    </source>
</evidence>
<dbReference type="KEGG" id="sme:SM_b20820"/>
<comment type="cofactor">
    <cofactor evidence="1">
        <name>FAD</name>
        <dbReference type="ChEBI" id="CHEBI:57692"/>
    </cofactor>
</comment>
<dbReference type="GO" id="GO:0008860">
    <property type="term" value="F:ferredoxin-NAD+ reductase activity"/>
    <property type="evidence" value="ECO:0007669"/>
    <property type="project" value="UniProtKB-EC"/>
</dbReference>
<dbReference type="PRINTS" id="PR00368">
    <property type="entry name" value="FADPNR"/>
</dbReference>
<dbReference type="eggNOG" id="COG0446">
    <property type="taxonomic scope" value="Bacteria"/>
</dbReference>
<evidence type="ECO:0000259" key="6">
    <source>
        <dbReference type="Pfam" id="PF14759"/>
    </source>
</evidence>
<organism evidence="7 8">
    <name type="scientific">Rhizobium meliloti (strain 1021)</name>
    <name type="common">Ensifer meliloti</name>
    <name type="synonym">Sinorhizobium meliloti</name>
    <dbReference type="NCBI Taxonomy" id="266834"/>
    <lineage>
        <taxon>Bacteria</taxon>
        <taxon>Pseudomonadati</taxon>
        <taxon>Pseudomonadota</taxon>
        <taxon>Alphaproteobacteria</taxon>
        <taxon>Hyphomicrobiales</taxon>
        <taxon>Rhizobiaceae</taxon>
        <taxon>Sinorhizobium/Ensifer group</taxon>
        <taxon>Sinorhizobium</taxon>
    </lineage>
</organism>
<dbReference type="EC" id="1.18.1.3" evidence="7"/>
<dbReference type="PATRIC" id="fig|266834.11.peg.5495"/>
<dbReference type="GO" id="GO:0005737">
    <property type="term" value="C:cytoplasm"/>
    <property type="evidence" value="ECO:0007669"/>
    <property type="project" value="TreeGrafter"/>
</dbReference>
<reference evidence="7 8" key="1">
    <citation type="journal article" date="2001" name="Proc. Natl. Acad. Sci. U.S.A.">
        <title>The complete sequence of the 1,683-kb pSymB megaplasmid from the N2-fixing endosymbiont Sinorhizobium meliloti.</title>
        <authorList>
            <person name="Finan T.M."/>
            <person name="Weidner S."/>
            <person name="Wong K."/>
            <person name="Buhrmester J."/>
            <person name="Chain P."/>
            <person name="Vorholter F.J."/>
            <person name="Hernandez-Lucas I."/>
            <person name="Becker A."/>
            <person name="Cowie A."/>
            <person name="Gouzy J."/>
            <person name="Golding B."/>
            <person name="Puhler A."/>
        </authorList>
    </citation>
    <scope>NUCLEOTIDE SEQUENCE [LARGE SCALE GENOMIC DNA]</scope>
    <source>
        <strain evidence="7 8">1021</strain>
        <plasmid evidence="8">Plasmid pSymB</plasmid>
    </source>
</reference>
<gene>
    <name evidence="7" type="primary">mocF</name>
    <name evidence="7" type="ORF">SM_b20820</name>
</gene>
<dbReference type="PRINTS" id="PR00411">
    <property type="entry name" value="PNDRDTASEI"/>
</dbReference>
<dbReference type="SUPFAM" id="SSF51905">
    <property type="entry name" value="FAD/NAD(P)-binding domain"/>
    <property type="match status" value="2"/>
</dbReference>
<dbReference type="OrthoDB" id="7809559at2"/>